<protein>
    <submittedName>
        <fullName evidence="2">Uncharacterized protein</fullName>
    </submittedName>
</protein>
<sequence length="86" mass="9645">MPSPLRKSKPQTTSRLANRKPPACGGFVGNPERAKIATVKPELSSPFDFLIYSKKEPQRLQNDVNCLWVIVADVDLMRLQHPKNSS</sequence>
<gene>
    <name evidence="2" type="ORF">V6N12_057182</name>
</gene>
<accession>A0ABR1ZXN0</accession>
<reference evidence="2 3" key="1">
    <citation type="journal article" date="2024" name="G3 (Bethesda)">
        <title>Genome assembly of Hibiscus sabdariffa L. provides insights into metabolisms of medicinal natural products.</title>
        <authorList>
            <person name="Kim T."/>
        </authorList>
    </citation>
    <scope>NUCLEOTIDE SEQUENCE [LARGE SCALE GENOMIC DNA]</scope>
    <source>
        <strain evidence="2">TK-2024</strain>
        <tissue evidence="2">Old leaves</tissue>
    </source>
</reference>
<feature type="region of interest" description="Disordered" evidence="1">
    <location>
        <begin position="1"/>
        <end position="29"/>
    </location>
</feature>
<evidence type="ECO:0000256" key="1">
    <source>
        <dbReference type="SAM" id="MobiDB-lite"/>
    </source>
</evidence>
<proteinExistence type="predicted"/>
<keyword evidence="3" id="KW-1185">Reference proteome</keyword>
<evidence type="ECO:0000313" key="3">
    <source>
        <dbReference type="Proteomes" id="UP001472677"/>
    </source>
</evidence>
<dbReference type="Proteomes" id="UP001472677">
    <property type="component" value="Unassembled WGS sequence"/>
</dbReference>
<dbReference type="EMBL" id="JBBPBM010001315">
    <property type="protein sequence ID" value="KAK8485153.1"/>
    <property type="molecule type" value="Genomic_DNA"/>
</dbReference>
<evidence type="ECO:0000313" key="2">
    <source>
        <dbReference type="EMBL" id="KAK8485153.1"/>
    </source>
</evidence>
<organism evidence="2 3">
    <name type="scientific">Hibiscus sabdariffa</name>
    <name type="common">roselle</name>
    <dbReference type="NCBI Taxonomy" id="183260"/>
    <lineage>
        <taxon>Eukaryota</taxon>
        <taxon>Viridiplantae</taxon>
        <taxon>Streptophyta</taxon>
        <taxon>Embryophyta</taxon>
        <taxon>Tracheophyta</taxon>
        <taxon>Spermatophyta</taxon>
        <taxon>Magnoliopsida</taxon>
        <taxon>eudicotyledons</taxon>
        <taxon>Gunneridae</taxon>
        <taxon>Pentapetalae</taxon>
        <taxon>rosids</taxon>
        <taxon>malvids</taxon>
        <taxon>Malvales</taxon>
        <taxon>Malvaceae</taxon>
        <taxon>Malvoideae</taxon>
        <taxon>Hibiscus</taxon>
    </lineage>
</organism>
<name>A0ABR1ZXN0_9ROSI</name>
<comment type="caution">
    <text evidence="2">The sequence shown here is derived from an EMBL/GenBank/DDBJ whole genome shotgun (WGS) entry which is preliminary data.</text>
</comment>